<feature type="chain" id="PRO_5007287153" description="Glycine rich superfamily member" evidence="1">
    <location>
        <begin position="17"/>
        <end position="108"/>
    </location>
</feature>
<evidence type="ECO:0000313" key="2">
    <source>
        <dbReference type="EMBL" id="JAP88024.1"/>
    </source>
</evidence>
<keyword evidence="1" id="KW-0732">Signal</keyword>
<dbReference type="EMBL" id="GEDV01000533">
    <property type="protein sequence ID" value="JAP88024.1"/>
    <property type="molecule type" value="Transcribed_RNA"/>
</dbReference>
<organism evidence="2">
    <name type="scientific">Rhipicephalus appendiculatus</name>
    <name type="common">Brown ear tick</name>
    <dbReference type="NCBI Taxonomy" id="34631"/>
    <lineage>
        <taxon>Eukaryota</taxon>
        <taxon>Metazoa</taxon>
        <taxon>Ecdysozoa</taxon>
        <taxon>Arthropoda</taxon>
        <taxon>Chelicerata</taxon>
        <taxon>Arachnida</taxon>
        <taxon>Acari</taxon>
        <taxon>Parasitiformes</taxon>
        <taxon>Ixodida</taxon>
        <taxon>Ixodoidea</taxon>
        <taxon>Ixodidae</taxon>
        <taxon>Rhipicephalinae</taxon>
        <taxon>Rhipicephalus</taxon>
        <taxon>Rhipicephalus</taxon>
    </lineage>
</organism>
<name>A0A131Z9Q7_RHIAP</name>
<accession>A0A131Z9Q7</accession>
<feature type="non-terminal residue" evidence="2">
    <location>
        <position position="108"/>
    </location>
</feature>
<proteinExistence type="predicted"/>
<feature type="signal peptide" evidence="1">
    <location>
        <begin position="1"/>
        <end position="16"/>
    </location>
</feature>
<evidence type="ECO:0008006" key="3">
    <source>
        <dbReference type="Google" id="ProtNLM"/>
    </source>
</evidence>
<protein>
    <recommendedName>
        <fullName evidence="3">Glycine rich superfamily member</fullName>
    </recommendedName>
</protein>
<feature type="non-terminal residue" evidence="2">
    <location>
        <position position="1"/>
    </location>
</feature>
<sequence>RASLLLLLALGTVAQAYRFRYLKPGGPPSKTTPKHHPKPYHPIYGPVQVPPRGLVLPYYGGSDWTPIPVSVVPPTTVVPPGGVVAALFPPPIPGPMAAIHFRPVPLPA</sequence>
<reference evidence="2" key="1">
    <citation type="journal article" date="2016" name="Ticks Tick Borne Dis.">
        <title>De novo assembly and annotation of the salivary gland transcriptome of Rhipicephalus appendiculatus male and female ticks during blood feeding.</title>
        <authorList>
            <person name="de Castro M.H."/>
            <person name="de Klerk D."/>
            <person name="Pienaar R."/>
            <person name="Latif A.A."/>
            <person name="Rees D.J."/>
            <person name="Mans B.J."/>
        </authorList>
    </citation>
    <scope>NUCLEOTIDE SEQUENCE</scope>
    <source>
        <tissue evidence="2">Salivary glands</tissue>
    </source>
</reference>
<evidence type="ECO:0000256" key="1">
    <source>
        <dbReference type="SAM" id="SignalP"/>
    </source>
</evidence>
<dbReference type="AlphaFoldDB" id="A0A131Z9Q7"/>